<keyword evidence="8" id="KW-1185">Reference proteome</keyword>
<keyword evidence="1 4" id="KW-0732">Signal</keyword>
<dbReference type="InterPro" id="IPR020889">
    <property type="entry name" value="LipoPS_assembly_LptD"/>
</dbReference>
<dbReference type="RefSeq" id="WP_129404863.1">
    <property type="nucleotide sequence ID" value="NZ_SBKP01000013.1"/>
</dbReference>
<reference evidence="8" key="1">
    <citation type="submission" date="2019-01" db="EMBL/GenBank/DDBJ databases">
        <title>Cytophagaceae bacterium strain CAR-16.</title>
        <authorList>
            <person name="Chen W.-M."/>
        </authorList>
    </citation>
    <scope>NUCLEOTIDE SEQUENCE [LARGE SCALE GENOMIC DNA]</scope>
    <source>
        <strain evidence="8">CHR27</strain>
    </source>
</reference>
<evidence type="ECO:0000256" key="3">
    <source>
        <dbReference type="ARBA" id="ARBA00023237"/>
    </source>
</evidence>
<dbReference type="PANTHER" id="PTHR30189:SF1">
    <property type="entry name" value="LPS-ASSEMBLY PROTEIN LPTD"/>
    <property type="match status" value="1"/>
</dbReference>
<dbReference type="AlphaFoldDB" id="A0A4Q1KE45"/>
<name>A0A4Q1KE45_9SPHN</name>
<evidence type="ECO:0000256" key="1">
    <source>
        <dbReference type="ARBA" id="ARBA00022729"/>
    </source>
</evidence>
<feature type="domain" description="LptD C-terminal" evidence="6">
    <location>
        <begin position="311"/>
        <end position="678"/>
    </location>
</feature>
<dbReference type="Pfam" id="PF03968">
    <property type="entry name" value="LptD_N"/>
    <property type="match status" value="1"/>
</dbReference>
<dbReference type="GO" id="GO:1990351">
    <property type="term" value="C:transporter complex"/>
    <property type="evidence" value="ECO:0007669"/>
    <property type="project" value="TreeGrafter"/>
</dbReference>
<dbReference type="InterPro" id="IPR005653">
    <property type="entry name" value="OstA-like_N"/>
</dbReference>
<evidence type="ECO:0000313" key="7">
    <source>
        <dbReference type="EMBL" id="RXR27220.1"/>
    </source>
</evidence>
<evidence type="ECO:0000256" key="4">
    <source>
        <dbReference type="HAMAP-Rule" id="MF_01411"/>
    </source>
</evidence>
<sequence length="751" mass="83595" precursor="true">MEFPLSPPYKARQRHALAGVTTLMLALAAQNAQAQADQQSPPPPLASTTMDQADEIAFSADLLEYDENSDIVTATGNVIAVREGNRLRADKVVWNRTTGRVDASGNVSTTDVEGNVAYGDTLEVTDTLKDGIAENLLLVMTQGGRLVARRGELRDGVYYLDQAAYSPCSVEGAKGCSKEPSWQLKAVKVRYDPKRKRVYYKTASLELFGIPLGVWPGFSHPAGNAGGSGFLLPDFRINGLNGFELAQPYYIKLASNRDMTLTPHLFSNQAPMLEGNYRAWIGRGSYNMLGYITNSVQSDGVAGAQPSDRQFRGYIEASGSYRFNPEWRLYGSVRRASDRTFLRRYSINGDDRLRTTLKAERIDANSYFSLTGWAVQTMRLGDNQRQMPIALPVMDMRWRLPAPVLGGRVQLQANSLAISRSSGQDTQRAFASAQWKWRGLTGMGQELALTAYARGDAYHSSNTALNPIAAYAGKGGWQARGIAALSADARWPFVGDFLGGRQRIVPRVQLVAAPHLANIALPNEDARSVDLEDSNLFALNRFPGYDRFEDSSRLTLGIEYGLTLRDFTLESVIGQSFRLTRRPTLLPDGTGLTDRESDFVGRTTVRFRDFLALTHRFRLDKDNLAIRRNEVDATIGSRRTYAVISYLRLDRNITRQLEDLADNEEMRIGARVAIARYWSVFGSTVIDLTGRNEVPGVLADGFEPVHHRLGIDYRDDCLNISFIWRRSYQASGDARTNNNFQLRLAFRNLGI</sequence>
<feature type="domain" description="Organic solvent tolerance-like N-terminal" evidence="5">
    <location>
        <begin position="60"/>
        <end position="134"/>
    </location>
</feature>
<proteinExistence type="inferred from homology"/>
<feature type="chain" id="PRO_5021049685" description="LPS-assembly protein LptD" evidence="4">
    <location>
        <begin position="35"/>
        <end position="751"/>
    </location>
</feature>
<evidence type="ECO:0000259" key="6">
    <source>
        <dbReference type="Pfam" id="PF04453"/>
    </source>
</evidence>
<comment type="subunit">
    <text evidence="4">Component of the lipopolysaccharide transport and assembly complex.</text>
</comment>
<dbReference type="HAMAP" id="MF_01411">
    <property type="entry name" value="LPS_assembly_LptD"/>
    <property type="match status" value="1"/>
</dbReference>
<dbReference type="InterPro" id="IPR050218">
    <property type="entry name" value="LptD"/>
</dbReference>
<dbReference type="GO" id="GO:0015920">
    <property type="term" value="P:lipopolysaccharide transport"/>
    <property type="evidence" value="ECO:0007669"/>
    <property type="project" value="InterPro"/>
</dbReference>
<comment type="function">
    <text evidence="4">Involved in the assembly of lipopolysaccharide (LPS) at the surface of the outer membrane.</text>
</comment>
<dbReference type="InterPro" id="IPR007543">
    <property type="entry name" value="LptD_C"/>
</dbReference>
<protein>
    <recommendedName>
        <fullName evidence="4">LPS-assembly protein LptD</fullName>
    </recommendedName>
</protein>
<accession>A0A4Q1KE45</accession>
<feature type="signal peptide" evidence="4">
    <location>
        <begin position="1"/>
        <end position="34"/>
    </location>
</feature>
<organism evidence="7 8">
    <name type="scientific">Sphingobium fluviale</name>
    <dbReference type="NCBI Taxonomy" id="2506423"/>
    <lineage>
        <taxon>Bacteria</taxon>
        <taxon>Pseudomonadati</taxon>
        <taxon>Pseudomonadota</taxon>
        <taxon>Alphaproteobacteria</taxon>
        <taxon>Sphingomonadales</taxon>
        <taxon>Sphingomonadaceae</taxon>
        <taxon>Sphingobium</taxon>
    </lineage>
</organism>
<comment type="caution">
    <text evidence="7">The sequence shown here is derived from an EMBL/GenBank/DDBJ whole genome shotgun (WGS) entry which is preliminary data.</text>
</comment>
<dbReference type="OrthoDB" id="9760225at2"/>
<dbReference type="Gene3D" id="2.60.450.10">
    <property type="entry name" value="Lipopolysaccharide (LPS) transport protein A like domain"/>
    <property type="match status" value="1"/>
</dbReference>
<dbReference type="PANTHER" id="PTHR30189">
    <property type="entry name" value="LPS-ASSEMBLY PROTEIN"/>
    <property type="match status" value="1"/>
</dbReference>
<dbReference type="GO" id="GO:0009279">
    <property type="term" value="C:cell outer membrane"/>
    <property type="evidence" value="ECO:0007669"/>
    <property type="project" value="UniProtKB-SubCell"/>
</dbReference>
<evidence type="ECO:0000256" key="2">
    <source>
        <dbReference type="ARBA" id="ARBA00023136"/>
    </source>
</evidence>
<dbReference type="Pfam" id="PF04453">
    <property type="entry name" value="LptD"/>
    <property type="match status" value="1"/>
</dbReference>
<gene>
    <name evidence="4" type="primary">lptD</name>
    <name evidence="7" type="ORF">EQG66_12145</name>
</gene>
<evidence type="ECO:0000259" key="5">
    <source>
        <dbReference type="Pfam" id="PF03968"/>
    </source>
</evidence>
<comment type="subcellular location">
    <subcellularLocation>
        <location evidence="4">Cell outer membrane</location>
    </subcellularLocation>
</comment>
<comment type="caution">
    <text evidence="4">Lacks conserved residue(s) required for the propagation of feature annotation.</text>
</comment>
<comment type="similarity">
    <text evidence="4">Belongs to the LptD family.</text>
</comment>
<dbReference type="GO" id="GO:0043165">
    <property type="term" value="P:Gram-negative-bacterium-type cell outer membrane assembly"/>
    <property type="evidence" value="ECO:0007669"/>
    <property type="project" value="UniProtKB-UniRule"/>
</dbReference>
<dbReference type="Proteomes" id="UP000290958">
    <property type="component" value="Unassembled WGS sequence"/>
</dbReference>
<keyword evidence="3 4" id="KW-0998">Cell outer membrane</keyword>
<dbReference type="EMBL" id="SBKP01000013">
    <property type="protein sequence ID" value="RXR27220.1"/>
    <property type="molecule type" value="Genomic_DNA"/>
</dbReference>
<evidence type="ECO:0000313" key="8">
    <source>
        <dbReference type="Proteomes" id="UP000290958"/>
    </source>
</evidence>
<keyword evidence="2 4" id="KW-0472">Membrane</keyword>